<gene>
    <name evidence="10" type="primary">phnV_3</name>
    <name evidence="10" type="ORF">PTE31013_03512</name>
</gene>
<evidence type="ECO:0000256" key="6">
    <source>
        <dbReference type="ARBA" id="ARBA00022989"/>
    </source>
</evidence>
<feature type="transmembrane region" description="Helical" evidence="8">
    <location>
        <begin position="102"/>
        <end position="123"/>
    </location>
</feature>
<evidence type="ECO:0000313" key="11">
    <source>
        <dbReference type="Proteomes" id="UP000334380"/>
    </source>
</evidence>
<dbReference type="EMBL" id="CABPRU010000009">
    <property type="protein sequence ID" value="VVE27949.1"/>
    <property type="molecule type" value="Genomic_DNA"/>
</dbReference>
<dbReference type="CDD" id="cd06261">
    <property type="entry name" value="TM_PBP2"/>
    <property type="match status" value="1"/>
</dbReference>
<comment type="subcellular location">
    <subcellularLocation>
        <location evidence="1">Cell inner membrane</location>
        <topology evidence="1">Multi-pass membrane protein</topology>
    </subcellularLocation>
    <subcellularLocation>
        <location evidence="8">Cell membrane</location>
        <topology evidence="8">Multi-pass membrane protein</topology>
    </subcellularLocation>
</comment>
<dbReference type="Pfam" id="PF00528">
    <property type="entry name" value="BPD_transp_1"/>
    <property type="match status" value="1"/>
</dbReference>
<organism evidence="10 11">
    <name type="scientific">Pandoraea terrigena</name>
    <dbReference type="NCBI Taxonomy" id="2508292"/>
    <lineage>
        <taxon>Bacteria</taxon>
        <taxon>Pseudomonadati</taxon>
        <taxon>Pseudomonadota</taxon>
        <taxon>Betaproteobacteria</taxon>
        <taxon>Burkholderiales</taxon>
        <taxon>Burkholderiaceae</taxon>
        <taxon>Pandoraea</taxon>
    </lineage>
</organism>
<evidence type="ECO:0000256" key="7">
    <source>
        <dbReference type="ARBA" id="ARBA00023136"/>
    </source>
</evidence>
<reference evidence="10 11" key="1">
    <citation type="submission" date="2019-08" db="EMBL/GenBank/DDBJ databases">
        <authorList>
            <person name="Peeters C."/>
        </authorList>
    </citation>
    <scope>NUCLEOTIDE SEQUENCE [LARGE SCALE GENOMIC DNA]</scope>
    <source>
        <strain evidence="10 11">LMG 31013</strain>
    </source>
</reference>
<keyword evidence="2 8" id="KW-0813">Transport</keyword>
<dbReference type="InterPro" id="IPR000515">
    <property type="entry name" value="MetI-like"/>
</dbReference>
<evidence type="ECO:0000256" key="2">
    <source>
        <dbReference type="ARBA" id="ARBA00022448"/>
    </source>
</evidence>
<keyword evidence="6 8" id="KW-1133">Transmembrane helix</keyword>
<dbReference type="PANTHER" id="PTHR43357">
    <property type="entry name" value="INNER MEMBRANE ABC TRANSPORTER PERMEASE PROTEIN YDCV"/>
    <property type="match status" value="1"/>
</dbReference>
<feature type="domain" description="ABC transmembrane type-1" evidence="9">
    <location>
        <begin position="64"/>
        <end position="258"/>
    </location>
</feature>
<accession>A0A5E4WVU4</accession>
<keyword evidence="3" id="KW-1003">Cell membrane</keyword>
<name>A0A5E4WVU4_9BURK</name>
<evidence type="ECO:0000256" key="3">
    <source>
        <dbReference type="ARBA" id="ARBA00022475"/>
    </source>
</evidence>
<evidence type="ECO:0000259" key="9">
    <source>
        <dbReference type="PROSITE" id="PS50928"/>
    </source>
</evidence>
<evidence type="ECO:0000256" key="5">
    <source>
        <dbReference type="ARBA" id="ARBA00022692"/>
    </source>
</evidence>
<keyword evidence="11" id="KW-1185">Reference proteome</keyword>
<feature type="transmembrane region" description="Helical" evidence="8">
    <location>
        <begin position="240"/>
        <end position="262"/>
    </location>
</feature>
<feature type="transmembrane region" description="Helical" evidence="8">
    <location>
        <begin position="12"/>
        <end position="35"/>
    </location>
</feature>
<protein>
    <submittedName>
        <fullName evidence="10">2-aminoethylphosphonate transport system permease protein PhnV</fullName>
    </submittedName>
</protein>
<keyword evidence="7 8" id="KW-0472">Membrane</keyword>
<sequence length="268" mass="28693">MRLSLRTIAYHASVWGTLGFVVLPLFIVVWVSFFANKIVGFPPSGYTLHWYAHAWAQSAFHEGFVTSIQVGLIATGIALLIGVPAALAIARGNFPGKGLINTLLLSPMLVPGIVAGCAVYVYYIQIEMFSGWQVAATLPGLIGAHTLLAVPWVVRLVTASLQSVAGGVEEAALNLGATPWTTFRRVTLPLARPGLVAGGLFSFIVSFTDVEKSLFLVGPGKTTLPIAIINYLEWNLDPTITAVATVQIVIIGIALVFSNRYVKLSQVF</sequence>
<comment type="similarity">
    <text evidence="8">Belongs to the binding-protein-dependent transport system permease family.</text>
</comment>
<keyword evidence="4" id="KW-0997">Cell inner membrane</keyword>
<dbReference type="PROSITE" id="PS50928">
    <property type="entry name" value="ABC_TM1"/>
    <property type="match status" value="1"/>
</dbReference>
<keyword evidence="5 8" id="KW-0812">Transmembrane</keyword>
<dbReference type="SUPFAM" id="SSF161098">
    <property type="entry name" value="MetI-like"/>
    <property type="match status" value="1"/>
</dbReference>
<feature type="transmembrane region" description="Helical" evidence="8">
    <location>
        <begin position="129"/>
        <end position="154"/>
    </location>
</feature>
<evidence type="ECO:0000256" key="1">
    <source>
        <dbReference type="ARBA" id="ARBA00004429"/>
    </source>
</evidence>
<dbReference type="GO" id="GO:0005886">
    <property type="term" value="C:plasma membrane"/>
    <property type="evidence" value="ECO:0007669"/>
    <property type="project" value="UniProtKB-SubCell"/>
</dbReference>
<feature type="transmembrane region" description="Helical" evidence="8">
    <location>
        <begin position="68"/>
        <end position="90"/>
    </location>
</feature>
<dbReference type="OrthoDB" id="9178195at2"/>
<dbReference type="Proteomes" id="UP000334380">
    <property type="component" value="Unassembled WGS sequence"/>
</dbReference>
<evidence type="ECO:0000256" key="8">
    <source>
        <dbReference type="RuleBase" id="RU363032"/>
    </source>
</evidence>
<dbReference type="RefSeq" id="WP_150614050.1">
    <property type="nucleotide sequence ID" value="NZ_CABPRU010000009.1"/>
</dbReference>
<dbReference type="GO" id="GO:0055085">
    <property type="term" value="P:transmembrane transport"/>
    <property type="evidence" value="ECO:0007669"/>
    <property type="project" value="InterPro"/>
</dbReference>
<evidence type="ECO:0000313" key="10">
    <source>
        <dbReference type="EMBL" id="VVE27949.1"/>
    </source>
</evidence>
<feature type="transmembrane region" description="Helical" evidence="8">
    <location>
        <begin position="190"/>
        <end position="208"/>
    </location>
</feature>
<proteinExistence type="inferred from homology"/>
<dbReference type="InterPro" id="IPR035906">
    <property type="entry name" value="MetI-like_sf"/>
</dbReference>
<evidence type="ECO:0000256" key="4">
    <source>
        <dbReference type="ARBA" id="ARBA00022519"/>
    </source>
</evidence>
<dbReference type="Gene3D" id="1.10.3720.10">
    <property type="entry name" value="MetI-like"/>
    <property type="match status" value="1"/>
</dbReference>
<dbReference type="PANTHER" id="PTHR43357:SF4">
    <property type="entry name" value="INNER MEMBRANE ABC TRANSPORTER PERMEASE PROTEIN YDCV"/>
    <property type="match status" value="1"/>
</dbReference>
<dbReference type="AlphaFoldDB" id="A0A5E4WVU4"/>